<dbReference type="Proteomes" id="UP000198546">
    <property type="component" value="Chromosome i"/>
</dbReference>
<dbReference type="PROSITE" id="PS51257">
    <property type="entry name" value="PROKAR_LIPOPROTEIN"/>
    <property type="match status" value="1"/>
</dbReference>
<proteinExistence type="predicted"/>
<evidence type="ECO:0000313" key="4">
    <source>
        <dbReference type="Proteomes" id="UP000198546"/>
    </source>
</evidence>
<organism evidence="3 4">
    <name type="scientific">Auraticoccus monumenti</name>
    <dbReference type="NCBI Taxonomy" id="675864"/>
    <lineage>
        <taxon>Bacteria</taxon>
        <taxon>Bacillati</taxon>
        <taxon>Actinomycetota</taxon>
        <taxon>Actinomycetes</taxon>
        <taxon>Propionibacteriales</taxon>
        <taxon>Propionibacteriaceae</taxon>
        <taxon>Auraticoccus</taxon>
    </lineage>
</organism>
<sequence>MRVRAARALVVAAAALVLTGCGAGSPPTVTPTPSSTPTGGPTATGAGDPTAGDPTATEPTAAPSTGAGSATPPPDREPPPRPTEAAPSTAGDLGQDDLPREVLGFTAEEREPAEGEYVPNGTWTHAVDAEQAAWEAAPRCGAEAPEEDVPTAALAATYLDGRGRPGNGLLMSFDDEDAARGYAGAYRGLLLGCPHEGEAPLVTEPLAEEEQWYAGRRGYGPERWSELVVQNDDRVLLLIVNDDGAADVQQLRGLAEELAG</sequence>
<feature type="compositionally biased region" description="Low complexity" evidence="1">
    <location>
        <begin position="20"/>
        <end position="70"/>
    </location>
</feature>
<name>A0A1G7F378_9ACTN</name>
<dbReference type="STRING" id="675864.SAMN04489747_4131"/>
<protein>
    <recommendedName>
        <fullName evidence="5">PknH-like extracellular domain-containing protein</fullName>
    </recommendedName>
</protein>
<feature type="region of interest" description="Disordered" evidence="1">
    <location>
        <begin position="20"/>
        <end position="97"/>
    </location>
</feature>
<keyword evidence="4" id="KW-1185">Reference proteome</keyword>
<evidence type="ECO:0008006" key="5">
    <source>
        <dbReference type="Google" id="ProtNLM"/>
    </source>
</evidence>
<keyword evidence="2" id="KW-0732">Signal</keyword>
<dbReference type="RefSeq" id="WP_090596090.1">
    <property type="nucleotide sequence ID" value="NZ_LT629688.1"/>
</dbReference>
<accession>A0A1G7F378</accession>
<feature type="chain" id="PRO_5009240946" description="PknH-like extracellular domain-containing protein" evidence="2">
    <location>
        <begin position="24"/>
        <end position="260"/>
    </location>
</feature>
<evidence type="ECO:0000256" key="1">
    <source>
        <dbReference type="SAM" id="MobiDB-lite"/>
    </source>
</evidence>
<dbReference type="EMBL" id="LT629688">
    <property type="protein sequence ID" value="SDE70388.1"/>
    <property type="molecule type" value="Genomic_DNA"/>
</dbReference>
<dbReference type="AlphaFoldDB" id="A0A1G7F378"/>
<dbReference type="OrthoDB" id="3734553at2"/>
<feature type="signal peptide" evidence="2">
    <location>
        <begin position="1"/>
        <end position="23"/>
    </location>
</feature>
<reference evidence="3 4" key="1">
    <citation type="submission" date="2016-10" db="EMBL/GenBank/DDBJ databases">
        <authorList>
            <person name="de Groot N.N."/>
        </authorList>
    </citation>
    <scope>NUCLEOTIDE SEQUENCE [LARGE SCALE GENOMIC DNA]</scope>
    <source>
        <strain evidence="3 4">MON 2.2</strain>
    </source>
</reference>
<gene>
    <name evidence="3" type="ORF">SAMN04489747_4131</name>
</gene>
<evidence type="ECO:0000256" key="2">
    <source>
        <dbReference type="SAM" id="SignalP"/>
    </source>
</evidence>
<evidence type="ECO:0000313" key="3">
    <source>
        <dbReference type="EMBL" id="SDE70388.1"/>
    </source>
</evidence>